<dbReference type="FunCoup" id="A0A3P8X2E2">
    <property type="interactions" value="849"/>
</dbReference>
<dbReference type="Pfam" id="PF00629">
    <property type="entry name" value="MAM"/>
    <property type="match status" value="1"/>
</dbReference>
<dbReference type="InterPro" id="IPR000859">
    <property type="entry name" value="CUB_dom"/>
</dbReference>
<feature type="domain" description="CUB" evidence="4">
    <location>
        <begin position="139"/>
        <end position="215"/>
    </location>
</feature>
<dbReference type="PRINTS" id="PR00261">
    <property type="entry name" value="LDLRECEPTOR"/>
</dbReference>
<feature type="disulfide bond" evidence="3">
    <location>
        <begin position="515"/>
        <end position="527"/>
    </location>
</feature>
<dbReference type="InterPro" id="IPR002172">
    <property type="entry name" value="LDrepeatLR_classA_rpt"/>
</dbReference>
<dbReference type="PANTHER" id="PTHR24251">
    <property type="entry name" value="OVOCHYMASE-RELATED"/>
    <property type="match status" value="1"/>
</dbReference>
<dbReference type="InterPro" id="IPR023415">
    <property type="entry name" value="LDLR_class-A_CS"/>
</dbReference>
<dbReference type="Pfam" id="PF00057">
    <property type="entry name" value="Ldl_recept_a"/>
    <property type="match status" value="1"/>
</dbReference>
<dbReference type="Ensembl" id="ENSCSET00000032272.1">
    <property type="protein sequence ID" value="ENSCSEP00000031861.1"/>
    <property type="gene ID" value="ENSCSEG00000020430.1"/>
</dbReference>
<sequence>MTITAGAEFSEELRNSSSEPFKVLAYDVQEQGSVVVTFDLWLDRPIDVSEVTQNLRVGLDDVDSRGLVIDKHSIHITDHVITATPTPMTSESSMTTHCASGQKLCSDWSMCLLMDRFCDGVNDCPDASDEDVALCATTCDGQFLLGGAGGALRSSAYSDSYKYNSRCRWIIRVDSGLSIKLTFHHFETEENIDIVKIYKGIGETRTLTETNVQVCVCVSDTDKLSCTFEGGFCFWRQCHDDDGDWIRSRGETFPPLTGPSVDHTLGNSSGFYLTTPLSPGQWNKSFRLYSLPLTPVNVSCCLNFWYHMFGEDVYRLRLLMKSTTSSMILFEKEGNYGNIWNFAQVTFNLTTTAMVVRNDIALDDITVLDGPCGPAPPEPTTVPTPTTPTPIPADCGGPFDLWEPNSTFTSPNYPQSYGNKAQCLWILHAPPNHNIQLHFMDFDVESTYDVVEVRDGAGPNSTLLAVLTGMVGPAHDLFSTANQMTVWLFTDSSGSGRGFRANFTSGLDLGSPVPCADDQFQCQTGSCIQGNSQCNSVVDCPDGSDEANCGESGQE</sequence>
<evidence type="ECO:0000259" key="4">
    <source>
        <dbReference type="PROSITE" id="PS01180"/>
    </source>
</evidence>
<dbReference type="PROSITE" id="PS01180">
    <property type="entry name" value="CUB"/>
    <property type="match status" value="2"/>
</dbReference>
<evidence type="ECO:0000256" key="1">
    <source>
        <dbReference type="ARBA" id="ARBA00022737"/>
    </source>
</evidence>
<dbReference type="CDD" id="cd00041">
    <property type="entry name" value="CUB"/>
    <property type="match status" value="2"/>
</dbReference>
<evidence type="ECO:0000259" key="5">
    <source>
        <dbReference type="PROSITE" id="PS50060"/>
    </source>
</evidence>
<dbReference type="PROSITE" id="PS50068">
    <property type="entry name" value="LDLRA_2"/>
    <property type="match status" value="2"/>
</dbReference>
<evidence type="ECO:0000313" key="6">
    <source>
        <dbReference type="Ensembl" id="ENSCSEP00000031861.1"/>
    </source>
</evidence>
<proteinExistence type="predicted"/>
<dbReference type="SMART" id="SM00137">
    <property type="entry name" value="MAM"/>
    <property type="match status" value="1"/>
</dbReference>
<feature type="disulfide bond" evidence="3">
    <location>
        <begin position="534"/>
        <end position="549"/>
    </location>
</feature>
<dbReference type="InterPro" id="IPR036055">
    <property type="entry name" value="LDL_receptor-like_sf"/>
</dbReference>
<dbReference type="Pfam" id="PF00431">
    <property type="entry name" value="CUB"/>
    <property type="match status" value="2"/>
</dbReference>
<dbReference type="OMA" id="TTHCASG"/>
<dbReference type="STRING" id="244447.ENSCSEP00000031861"/>
<dbReference type="SUPFAM" id="SSF49854">
    <property type="entry name" value="Spermadhesin, CUB domain"/>
    <property type="match status" value="2"/>
</dbReference>
<dbReference type="Gene3D" id="4.10.400.10">
    <property type="entry name" value="Low-density Lipoprotein Receptor"/>
    <property type="match status" value="2"/>
</dbReference>
<evidence type="ECO:0000256" key="2">
    <source>
        <dbReference type="ARBA" id="ARBA00023157"/>
    </source>
</evidence>
<dbReference type="PROSITE" id="PS01209">
    <property type="entry name" value="LDLRA_1"/>
    <property type="match status" value="2"/>
</dbReference>
<dbReference type="GeneTree" id="ENSGT00940000164655"/>
<dbReference type="SUPFAM" id="SSF57424">
    <property type="entry name" value="LDL receptor-like module"/>
    <property type="match status" value="2"/>
</dbReference>
<dbReference type="Gene3D" id="2.60.120.290">
    <property type="entry name" value="Spermadhesin, CUB domain"/>
    <property type="match status" value="2"/>
</dbReference>
<protein>
    <recommendedName>
        <fullName evidence="8">Enteropeptidase-like</fullName>
    </recommendedName>
</protein>
<evidence type="ECO:0000313" key="7">
    <source>
        <dbReference type="Proteomes" id="UP000265120"/>
    </source>
</evidence>
<feature type="domain" description="MAM" evidence="5">
    <location>
        <begin position="224"/>
        <end position="374"/>
    </location>
</feature>
<dbReference type="CDD" id="cd00112">
    <property type="entry name" value="LDLa"/>
    <property type="match status" value="2"/>
</dbReference>
<dbReference type="AlphaFoldDB" id="A0A3P8X2E2"/>
<dbReference type="SMART" id="SM00042">
    <property type="entry name" value="CUB"/>
    <property type="match status" value="2"/>
</dbReference>
<dbReference type="SMART" id="SM00192">
    <property type="entry name" value="LDLa"/>
    <property type="match status" value="2"/>
</dbReference>
<keyword evidence="2 3" id="KW-1015">Disulfide bond</keyword>
<evidence type="ECO:0008006" key="8">
    <source>
        <dbReference type="Google" id="ProtNLM"/>
    </source>
</evidence>
<dbReference type="FunFam" id="2.60.120.200:FF:000128">
    <property type="entry name" value="enteropeptidase isoform X2"/>
    <property type="match status" value="1"/>
</dbReference>
<dbReference type="Gene3D" id="2.60.120.200">
    <property type="match status" value="1"/>
</dbReference>
<keyword evidence="1" id="KW-0677">Repeat</keyword>
<reference evidence="6" key="3">
    <citation type="submission" date="2025-09" db="UniProtKB">
        <authorList>
            <consortium name="Ensembl"/>
        </authorList>
    </citation>
    <scope>IDENTIFICATION</scope>
</reference>
<reference evidence="6" key="2">
    <citation type="submission" date="2025-08" db="UniProtKB">
        <authorList>
            <consortium name="Ensembl"/>
        </authorList>
    </citation>
    <scope>IDENTIFICATION</scope>
</reference>
<dbReference type="InterPro" id="IPR035914">
    <property type="entry name" value="Sperma_CUB_dom_sf"/>
</dbReference>
<dbReference type="InterPro" id="IPR013320">
    <property type="entry name" value="ConA-like_dom_sf"/>
</dbReference>
<organism evidence="6 7">
    <name type="scientific">Cynoglossus semilaevis</name>
    <name type="common">Tongue sole</name>
    <dbReference type="NCBI Taxonomy" id="244447"/>
    <lineage>
        <taxon>Eukaryota</taxon>
        <taxon>Metazoa</taxon>
        <taxon>Chordata</taxon>
        <taxon>Craniata</taxon>
        <taxon>Vertebrata</taxon>
        <taxon>Euteleostomi</taxon>
        <taxon>Actinopterygii</taxon>
        <taxon>Neopterygii</taxon>
        <taxon>Teleostei</taxon>
        <taxon>Neoteleostei</taxon>
        <taxon>Acanthomorphata</taxon>
        <taxon>Carangaria</taxon>
        <taxon>Pleuronectiformes</taxon>
        <taxon>Pleuronectoidei</taxon>
        <taxon>Cynoglossidae</taxon>
        <taxon>Cynoglossinae</taxon>
        <taxon>Cynoglossus</taxon>
    </lineage>
</organism>
<dbReference type="PROSITE" id="PS50060">
    <property type="entry name" value="MAM_2"/>
    <property type="match status" value="1"/>
</dbReference>
<reference evidence="6 7" key="1">
    <citation type="journal article" date="2014" name="Nat. Genet.">
        <title>Whole-genome sequence of a flatfish provides insights into ZW sex chromosome evolution and adaptation to a benthic lifestyle.</title>
        <authorList>
            <person name="Chen S."/>
            <person name="Zhang G."/>
            <person name="Shao C."/>
            <person name="Huang Q."/>
            <person name="Liu G."/>
            <person name="Zhang P."/>
            <person name="Song W."/>
            <person name="An N."/>
            <person name="Chalopin D."/>
            <person name="Volff J.N."/>
            <person name="Hong Y."/>
            <person name="Li Q."/>
            <person name="Sha Z."/>
            <person name="Zhou H."/>
            <person name="Xie M."/>
            <person name="Yu Q."/>
            <person name="Liu Y."/>
            <person name="Xiang H."/>
            <person name="Wang N."/>
            <person name="Wu K."/>
            <person name="Yang C."/>
            <person name="Zhou Q."/>
            <person name="Liao X."/>
            <person name="Yang L."/>
            <person name="Hu Q."/>
            <person name="Zhang J."/>
            <person name="Meng L."/>
            <person name="Jin L."/>
            <person name="Tian Y."/>
            <person name="Lian J."/>
            <person name="Yang J."/>
            <person name="Miao G."/>
            <person name="Liu S."/>
            <person name="Liang Z."/>
            <person name="Yan F."/>
            <person name="Li Y."/>
            <person name="Sun B."/>
            <person name="Zhang H."/>
            <person name="Zhang J."/>
            <person name="Zhu Y."/>
            <person name="Du M."/>
            <person name="Zhao Y."/>
            <person name="Schartl M."/>
            <person name="Tang Q."/>
            <person name="Wang J."/>
        </authorList>
    </citation>
    <scope>NUCLEOTIDE SEQUENCE</scope>
</reference>
<dbReference type="CDD" id="cd06263">
    <property type="entry name" value="MAM"/>
    <property type="match status" value="1"/>
</dbReference>
<comment type="caution">
    <text evidence="3">Lacks conserved residue(s) required for the propagation of feature annotation.</text>
</comment>
<dbReference type="InParanoid" id="A0A3P8X2E2"/>
<dbReference type="InterPro" id="IPR000998">
    <property type="entry name" value="MAM_dom"/>
</dbReference>
<dbReference type="PANTHER" id="PTHR24251:SF37">
    <property type="entry name" value="CUB DOMAIN-CONTAINING PROTEIN"/>
    <property type="match status" value="1"/>
</dbReference>
<evidence type="ECO:0000256" key="3">
    <source>
        <dbReference type="PROSITE-ProRule" id="PRU00124"/>
    </source>
</evidence>
<dbReference type="SUPFAM" id="SSF49899">
    <property type="entry name" value="Concanavalin A-like lectins/glucanases"/>
    <property type="match status" value="1"/>
</dbReference>
<accession>A0A3P8X2E2</accession>
<dbReference type="Proteomes" id="UP000265120">
    <property type="component" value="Chromosome 19"/>
</dbReference>
<keyword evidence="7" id="KW-1185">Reference proteome</keyword>
<name>A0A3P8X2E2_CYNSE</name>
<dbReference type="GO" id="GO:0016020">
    <property type="term" value="C:membrane"/>
    <property type="evidence" value="ECO:0007669"/>
    <property type="project" value="InterPro"/>
</dbReference>
<feature type="domain" description="CUB" evidence="4">
    <location>
        <begin position="395"/>
        <end position="506"/>
    </location>
</feature>
<dbReference type="FunFam" id="2.60.120.290:FF:000005">
    <property type="entry name" value="Procollagen C-endopeptidase enhancer 1"/>
    <property type="match status" value="1"/>
</dbReference>
<feature type="disulfide bond" evidence="3">
    <location>
        <begin position="522"/>
        <end position="540"/>
    </location>
</feature>